<protein>
    <submittedName>
        <fullName evidence="1">Uncharacterized protein</fullName>
    </submittedName>
</protein>
<evidence type="ECO:0000313" key="1">
    <source>
        <dbReference type="EMBL" id="KAF1995347.1"/>
    </source>
</evidence>
<organism evidence="1 2">
    <name type="scientific">Amniculicola lignicola CBS 123094</name>
    <dbReference type="NCBI Taxonomy" id="1392246"/>
    <lineage>
        <taxon>Eukaryota</taxon>
        <taxon>Fungi</taxon>
        <taxon>Dikarya</taxon>
        <taxon>Ascomycota</taxon>
        <taxon>Pezizomycotina</taxon>
        <taxon>Dothideomycetes</taxon>
        <taxon>Pleosporomycetidae</taxon>
        <taxon>Pleosporales</taxon>
        <taxon>Amniculicolaceae</taxon>
        <taxon>Amniculicola</taxon>
    </lineage>
</organism>
<evidence type="ECO:0000313" key="2">
    <source>
        <dbReference type="Proteomes" id="UP000799779"/>
    </source>
</evidence>
<accession>A0A6A5W2A7</accession>
<sequence>MEGRQNMWYHGWGYAWKTRLAPPSAPLNRKYSEYPSPRPHLTTSAVEIEIEAVAEALGVHGTVPGPGPSPGELMIDESAKWIPEAAARHTKHSACSGLLSESDCSRCRRLARQDPRFSHGATHVVSETATYRLLLAEVVTARCLFRARLVGSVWFLLCGAAVTGDGER</sequence>
<name>A0A6A5W2A7_9PLEO</name>
<reference evidence="1" key="1">
    <citation type="journal article" date="2020" name="Stud. Mycol.">
        <title>101 Dothideomycetes genomes: a test case for predicting lifestyles and emergence of pathogens.</title>
        <authorList>
            <person name="Haridas S."/>
            <person name="Albert R."/>
            <person name="Binder M."/>
            <person name="Bloem J."/>
            <person name="Labutti K."/>
            <person name="Salamov A."/>
            <person name="Andreopoulos B."/>
            <person name="Baker S."/>
            <person name="Barry K."/>
            <person name="Bills G."/>
            <person name="Bluhm B."/>
            <person name="Cannon C."/>
            <person name="Castanera R."/>
            <person name="Culley D."/>
            <person name="Daum C."/>
            <person name="Ezra D."/>
            <person name="Gonzalez J."/>
            <person name="Henrissat B."/>
            <person name="Kuo A."/>
            <person name="Liang C."/>
            <person name="Lipzen A."/>
            <person name="Lutzoni F."/>
            <person name="Magnuson J."/>
            <person name="Mondo S."/>
            <person name="Nolan M."/>
            <person name="Ohm R."/>
            <person name="Pangilinan J."/>
            <person name="Park H.-J."/>
            <person name="Ramirez L."/>
            <person name="Alfaro M."/>
            <person name="Sun H."/>
            <person name="Tritt A."/>
            <person name="Yoshinaga Y."/>
            <person name="Zwiers L.-H."/>
            <person name="Turgeon B."/>
            <person name="Goodwin S."/>
            <person name="Spatafora J."/>
            <person name="Crous P."/>
            <person name="Grigoriev I."/>
        </authorList>
    </citation>
    <scope>NUCLEOTIDE SEQUENCE</scope>
    <source>
        <strain evidence="1">CBS 123094</strain>
    </source>
</reference>
<keyword evidence="2" id="KW-1185">Reference proteome</keyword>
<proteinExistence type="predicted"/>
<dbReference type="EMBL" id="ML977640">
    <property type="protein sequence ID" value="KAF1995347.1"/>
    <property type="molecule type" value="Genomic_DNA"/>
</dbReference>
<gene>
    <name evidence="1" type="ORF">P154DRAFT_346574</name>
</gene>
<dbReference type="Proteomes" id="UP000799779">
    <property type="component" value="Unassembled WGS sequence"/>
</dbReference>
<dbReference type="AlphaFoldDB" id="A0A6A5W2A7"/>